<dbReference type="InterPro" id="IPR004839">
    <property type="entry name" value="Aminotransferase_I/II_large"/>
</dbReference>
<dbReference type="GO" id="GO:0005739">
    <property type="term" value="C:mitochondrion"/>
    <property type="evidence" value="ECO:0007669"/>
    <property type="project" value="TreeGrafter"/>
</dbReference>
<dbReference type="FunCoup" id="A0A067QVU5">
    <property type="interactions" value="128"/>
</dbReference>
<evidence type="ECO:0000313" key="12">
    <source>
        <dbReference type="EMBL" id="KDR13310.1"/>
    </source>
</evidence>
<dbReference type="GO" id="GO:0030170">
    <property type="term" value="F:pyridoxal phosphate binding"/>
    <property type="evidence" value="ECO:0007669"/>
    <property type="project" value="InterPro"/>
</dbReference>
<dbReference type="EC" id="2.3.1.29" evidence="7"/>
<dbReference type="PANTHER" id="PTHR13693">
    <property type="entry name" value="CLASS II AMINOTRANSFERASE/8-AMINO-7-OXONONANOATE SYNTHASE"/>
    <property type="match status" value="1"/>
</dbReference>
<dbReference type="InterPro" id="IPR015421">
    <property type="entry name" value="PyrdxlP-dep_Trfase_major"/>
</dbReference>
<dbReference type="FunFam" id="3.40.640.10:FF:000006">
    <property type="entry name" value="5-aminolevulinate synthase, mitochondrial"/>
    <property type="match status" value="1"/>
</dbReference>
<dbReference type="GO" id="GO:0008890">
    <property type="term" value="F:glycine C-acetyltransferase activity"/>
    <property type="evidence" value="ECO:0007669"/>
    <property type="project" value="UniProtKB-EC"/>
</dbReference>
<dbReference type="InterPro" id="IPR001917">
    <property type="entry name" value="Aminotrans_II_pyridoxalP_BS"/>
</dbReference>
<dbReference type="NCBIfam" id="TIGR01822">
    <property type="entry name" value="2am3keto_CoA"/>
    <property type="match status" value="1"/>
</dbReference>
<dbReference type="InterPro" id="IPR015424">
    <property type="entry name" value="PyrdxlP-dep_Trfase"/>
</dbReference>
<protein>
    <recommendedName>
        <fullName evidence="8">2-amino-3-ketobutyrate coenzyme A ligase, mitochondrial</fullName>
        <ecNumber evidence="7">2.3.1.29</ecNumber>
    </recommendedName>
    <alternativeName>
        <fullName evidence="9">Aminoacetone synthase</fullName>
    </alternativeName>
    <alternativeName>
        <fullName evidence="10">Glycine acetyltransferase</fullName>
    </alternativeName>
</protein>
<dbReference type="NCBIfam" id="NF005394">
    <property type="entry name" value="PRK06939.1"/>
    <property type="match status" value="1"/>
</dbReference>
<dbReference type="SUPFAM" id="SSF53383">
    <property type="entry name" value="PLP-dependent transferases"/>
    <property type="match status" value="1"/>
</dbReference>
<dbReference type="CDD" id="cd06454">
    <property type="entry name" value="KBL_like"/>
    <property type="match status" value="1"/>
</dbReference>
<proteinExistence type="inferred from homology"/>
<dbReference type="InterPro" id="IPR015422">
    <property type="entry name" value="PyrdxlP-dep_Trfase_small"/>
</dbReference>
<dbReference type="GO" id="GO:0006567">
    <property type="term" value="P:L-threonine catabolic process"/>
    <property type="evidence" value="ECO:0007669"/>
    <property type="project" value="InterPro"/>
</dbReference>
<dbReference type="EMBL" id="KK852954">
    <property type="protein sequence ID" value="KDR13310.1"/>
    <property type="molecule type" value="Genomic_DNA"/>
</dbReference>
<name>A0A067QVU5_ZOONE</name>
<comment type="cofactor">
    <cofactor evidence="1">
        <name>pyridoxal 5'-phosphate</name>
        <dbReference type="ChEBI" id="CHEBI:597326"/>
    </cofactor>
</comment>
<evidence type="ECO:0000256" key="7">
    <source>
        <dbReference type="ARBA" id="ARBA00067076"/>
    </source>
</evidence>
<evidence type="ECO:0000256" key="5">
    <source>
        <dbReference type="ARBA" id="ARBA00023315"/>
    </source>
</evidence>
<evidence type="ECO:0000313" key="13">
    <source>
        <dbReference type="Proteomes" id="UP000027135"/>
    </source>
</evidence>
<dbReference type="Gene3D" id="3.40.640.10">
    <property type="entry name" value="Type I PLP-dependent aspartate aminotransferase-like (Major domain)"/>
    <property type="match status" value="1"/>
</dbReference>
<dbReference type="Proteomes" id="UP000027135">
    <property type="component" value="Unassembled WGS sequence"/>
</dbReference>
<dbReference type="FunFam" id="3.90.1150.10:FF:000004">
    <property type="entry name" value="2-amino-3-ketobutyrate coenzyme A ligase"/>
    <property type="match status" value="1"/>
</dbReference>
<organism evidence="12 13">
    <name type="scientific">Zootermopsis nevadensis</name>
    <name type="common">Dampwood termite</name>
    <dbReference type="NCBI Taxonomy" id="136037"/>
    <lineage>
        <taxon>Eukaryota</taxon>
        <taxon>Metazoa</taxon>
        <taxon>Ecdysozoa</taxon>
        <taxon>Arthropoda</taxon>
        <taxon>Hexapoda</taxon>
        <taxon>Insecta</taxon>
        <taxon>Pterygota</taxon>
        <taxon>Neoptera</taxon>
        <taxon>Polyneoptera</taxon>
        <taxon>Dictyoptera</taxon>
        <taxon>Blattodea</taxon>
        <taxon>Blattoidea</taxon>
        <taxon>Termitoidae</taxon>
        <taxon>Termopsidae</taxon>
        <taxon>Zootermopsis</taxon>
    </lineage>
</organism>
<dbReference type="HAMAP" id="MF_00985">
    <property type="entry name" value="2am3keto_CoA_ligase"/>
    <property type="match status" value="1"/>
</dbReference>
<reference evidence="12 13" key="1">
    <citation type="journal article" date="2014" name="Nat. Commun.">
        <title>Molecular traces of alternative social organization in a termite genome.</title>
        <authorList>
            <person name="Terrapon N."/>
            <person name="Li C."/>
            <person name="Robertson H.M."/>
            <person name="Ji L."/>
            <person name="Meng X."/>
            <person name="Booth W."/>
            <person name="Chen Z."/>
            <person name="Childers C.P."/>
            <person name="Glastad K.M."/>
            <person name="Gokhale K."/>
            <person name="Gowin J."/>
            <person name="Gronenberg W."/>
            <person name="Hermansen R.A."/>
            <person name="Hu H."/>
            <person name="Hunt B.G."/>
            <person name="Huylmans A.K."/>
            <person name="Khalil S.M."/>
            <person name="Mitchell R.D."/>
            <person name="Munoz-Torres M.C."/>
            <person name="Mustard J.A."/>
            <person name="Pan H."/>
            <person name="Reese J.T."/>
            <person name="Scharf M.E."/>
            <person name="Sun F."/>
            <person name="Vogel H."/>
            <person name="Xiao J."/>
            <person name="Yang W."/>
            <person name="Yang Z."/>
            <person name="Yang Z."/>
            <person name="Zhou J."/>
            <person name="Zhu J."/>
            <person name="Brent C.S."/>
            <person name="Elsik C.G."/>
            <person name="Goodisman M.A."/>
            <person name="Liberles D.A."/>
            <person name="Roe R.M."/>
            <person name="Vargo E.L."/>
            <person name="Vilcinskas A."/>
            <person name="Wang J."/>
            <person name="Bornberg-Bauer E."/>
            <person name="Korb J."/>
            <person name="Zhang G."/>
            <person name="Liebig J."/>
        </authorList>
    </citation>
    <scope>NUCLEOTIDE SEQUENCE [LARGE SCALE GENOMIC DNA]</scope>
    <source>
        <tissue evidence="12">Whole organism</tissue>
    </source>
</reference>
<feature type="domain" description="Aminotransferase class I/classII large" evidence="11">
    <location>
        <begin position="65"/>
        <end position="407"/>
    </location>
</feature>
<keyword evidence="5" id="KW-0012">Acyltransferase</keyword>
<accession>A0A067QVU5</accession>
<keyword evidence="13" id="KW-1185">Reference proteome</keyword>
<evidence type="ECO:0000256" key="1">
    <source>
        <dbReference type="ARBA" id="ARBA00001933"/>
    </source>
</evidence>
<evidence type="ECO:0000256" key="6">
    <source>
        <dbReference type="ARBA" id="ARBA00052559"/>
    </source>
</evidence>
<dbReference type="PANTHER" id="PTHR13693:SF102">
    <property type="entry name" value="2-AMINO-3-KETOBUTYRATE COENZYME A LIGASE, MITOCHONDRIAL"/>
    <property type="match status" value="1"/>
</dbReference>
<evidence type="ECO:0000256" key="9">
    <source>
        <dbReference type="ARBA" id="ARBA00075633"/>
    </source>
</evidence>
<keyword evidence="12" id="KW-0436">Ligase</keyword>
<dbReference type="InterPro" id="IPR011282">
    <property type="entry name" value="2am3keto_CoA_ligase"/>
</dbReference>
<dbReference type="PROSITE" id="PS00599">
    <property type="entry name" value="AA_TRANSFER_CLASS_2"/>
    <property type="match status" value="1"/>
</dbReference>
<dbReference type="AlphaFoldDB" id="A0A067QVU5"/>
<evidence type="ECO:0000256" key="8">
    <source>
        <dbReference type="ARBA" id="ARBA00069660"/>
    </source>
</evidence>
<keyword evidence="3" id="KW-0808">Transferase</keyword>
<comment type="catalytic activity">
    <reaction evidence="6">
        <text>glycine + acetyl-CoA = (2S)-2-amino-3-oxobutanoate + CoA</text>
        <dbReference type="Rhea" id="RHEA:20736"/>
        <dbReference type="ChEBI" id="CHEBI:57287"/>
        <dbReference type="ChEBI" id="CHEBI:57288"/>
        <dbReference type="ChEBI" id="CHEBI:57305"/>
        <dbReference type="ChEBI" id="CHEBI:78948"/>
        <dbReference type="EC" id="2.3.1.29"/>
    </reaction>
    <physiologicalReaction direction="right-to-left" evidence="6">
        <dbReference type="Rhea" id="RHEA:20738"/>
    </physiologicalReaction>
</comment>
<dbReference type="InterPro" id="IPR050087">
    <property type="entry name" value="AON_synthase_class-II"/>
</dbReference>
<dbReference type="OMA" id="GTHEYCD"/>
<dbReference type="eggNOG" id="KOG1359">
    <property type="taxonomic scope" value="Eukaryota"/>
</dbReference>
<evidence type="ECO:0000256" key="10">
    <source>
        <dbReference type="ARBA" id="ARBA00078624"/>
    </source>
</evidence>
<evidence type="ECO:0000256" key="2">
    <source>
        <dbReference type="ARBA" id="ARBA00008392"/>
    </source>
</evidence>
<dbReference type="Pfam" id="PF00155">
    <property type="entry name" value="Aminotran_1_2"/>
    <property type="match status" value="1"/>
</dbReference>
<evidence type="ECO:0000256" key="4">
    <source>
        <dbReference type="ARBA" id="ARBA00022898"/>
    </source>
</evidence>
<comment type="similarity">
    <text evidence="2">Belongs to the class-II pyridoxal-phosphate-dependent aminotransferase family.</text>
</comment>
<dbReference type="GO" id="GO:0016874">
    <property type="term" value="F:ligase activity"/>
    <property type="evidence" value="ECO:0007669"/>
    <property type="project" value="UniProtKB-KW"/>
</dbReference>
<gene>
    <name evidence="12" type="ORF">L798_12243</name>
</gene>
<dbReference type="STRING" id="136037.A0A067QVU5"/>
<keyword evidence="4" id="KW-0663">Pyridoxal phosphate</keyword>
<dbReference type="Gene3D" id="3.90.1150.10">
    <property type="entry name" value="Aspartate Aminotransferase, domain 1"/>
    <property type="match status" value="1"/>
</dbReference>
<evidence type="ECO:0000259" key="11">
    <source>
        <dbReference type="Pfam" id="PF00155"/>
    </source>
</evidence>
<sequence>MAATFRSKVRSCIPGLYRQTHSIRLLKEIVKEELGTIKDAGTWKSEHVITSRQGSLVTVGKQKHKVLNFCSNNYLGLSSHPDIINAAQTALEKYGAGLSSVRFICGTQNIHKELEHKIADFHQRENAILYPSCFDANAAIFEVLLTPRDAVFSDELNHASIIDGIRLCKARKHRYQHLDMSDLEQHLKEEKNARLKLIVTDGVFSMDGDIAPLDMICKLADKHGALVFVDEAHATGFFGKTGRGTEEYHNIIGQVDIINSTLGKAMGGASGGYTTGPKELIDLLRQRGRPYLFSNSLPPPVIATGIKAFDIVLNSNDLVKRVRHNTKRFRNAMIEAGFTVAGGGHPICPIMLGQERLASIFADEMLARGIYVVGFSYPVVPKNKARIRVQLSASHSDEDINKAVNAFVEVGKKLNVIS</sequence>
<dbReference type="InParanoid" id="A0A067QVU5"/>
<evidence type="ECO:0000256" key="3">
    <source>
        <dbReference type="ARBA" id="ARBA00022679"/>
    </source>
</evidence>
<dbReference type="OrthoDB" id="10263824at2759"/>